<accession>A0ABX0BDZ0</accession>
<feature type="transmembrane region" description="Helical" evidence="2">
    <location>
        <begin position="223"/>
        <end position="241"/>
    </location>
</feature>
<gene>
    <name evidence="4" type="ORF">GYH36_15045</name>
</gene>
<feature type="transmembrane region" description="Helical" evidence="2">
    <location>
        <begin position="253"/>
        <end position="275"/>
    </location>
</feature>
<proteinExistence type="predicted"/>
<evidence type="ECO:0000259" key="3">
    <source>
        <dbReference type="Pfam" id="PF14219"/>
    </source>
</evidence>
<keyword evidence="2" id="KW-0812">Transmembrane</keyword>
<dbReference type="InterPro" id="IPR025565">
    <property type="entry name" value="DUF4328"/>
</dbReference>
<evidence type="ECO:0000256" key="2">
    <source>
        <dbReference type="SAM" id="Phobius"/>
    </source>
</evidence>
<dbReference type="SUPFAM" id="SSF81995">
    <property type="entry name" value="beta-sandwich domain of Sec23/24"/>
    <property type="match status" value="1"/>
</dbReference>
<protein>
    <submittedName>
        <fullName evidence="4">DUF4328 domain-containing protein</fullName>
    </submittedName>
</protein>
<evidence type="ECO:0000313" key="4">
    <source>
        <dbReference type="EMBL" id="NDO90758.1"/>
    </source>
</evidence>
<sequence>MTAHDPYGVPPHARPSGDQPGPPAAPGPHPPVPAYGQHAPAPAYGQPAPAYGQHTPAPVHGRPAPAYGQYAPVPPPAYGAPGSWSGWAPRPPVPGSLATATVALAILVTAVQAIVWLTSFAAAGDFASAAREGTASVDVVTAYDGTSFLLLPFQVAAGVVTCVWLWQSRTFAEAVSPGARHARSRVWVWLAWFVPVVSLWFPYQVVRDVRAATTSRPRPGLGWWWAGWLTFSVASNLAAQLTTLTTAGPAETFVLLPVLETAATVGVVLALVFWVRTVRETTAAQRTYGADGQR</sequence>
<dbReference type="Pfam" id="PF14219">
    <property type="entry name" value="DUF4328"/>
    <property type="match status" value="1"/>
</dbReference>
<feature type="compositionally biased region" description="Low complexity" evidence="1">
    <location>
        <begin position="39"/>
        <end position="53"/>
    </location>
</feature>
<organism evidence="4 5">
    <name type="scientific">Cellulosimicrobium composti</name>
    <dbReference type="NCBI Taxonomy" id="2672572"/>
    <lineage>
        <taxon>Bacteria</taxon>
        <taxon>Bacillati</taxon>
        <taxon>Actinomycetota</taxon>
        <taxon>Actinomycetes</taxon>
        <taxon>Micrococcales</taxon>
        <taxon>Promicromonosporaceae</taxon>
        <taxon>Cellulosimicrobium</taxon>
    </lineage>
</organism>
<comment type="caution">
    <text evidence="4">The sequence shown here is derived from an EMBL/GenBank/DDBJ whole genome shotgun (WGS) entry which is preliminary data.</text>
</comment>
<evidence type="ECO:0000313" key="5">
    <source>
        <dbReference type="Proteomes" id="UP000471672"/>
    </source>
</evidence>
<feature type="transmembrane region" description="Helical" evidence="2">
    <location>
        <begin position="97"/>
        <end position="117"/>
    </location>
</feature>
<feature type="region of interest" description="Disordered" evidence="1">
    <location>
        <begin position="1"/>
        <end position="64"/>
    </location>
</feature>
<keyword evidence="5" id="KW-1185">Reference proteome</keyword>
<feature type="compositionally biased region" description="Pro residues" evidence="1">
    <location>
        <begin position="20"/>
        <end position="33"/>
    </location>
</feature>
<name>A0ABX0BDZ0_9MICO</name>
<dbReference type="EMBL" id="JAAFAN010000058">
    <property type="protein sequence ID" value="NDO90758.1"/>
    <property type="molecule type" value="Genomic_DNA"/>
</dbReference>
<reference evidence="4 5" key="1">
    <citation type="journal article" date="2021" name="Arch. Microbiol.">
        <title>Cellulosimicrobium fucosivorans sp. nov., isolated from San Elijo Lagoon, contains a fucose metabolic pathway linked to carotenoid production.</title>
        <authorList>
            <person name="Aviles F.A."/>
            <person name="Kyndt J.A."/>
        </authorList>
    </citation>
    <scope>NUCLEOTIDE SEQUENCE [LARGE SCALE GENOMIC DNA]</scope>
    <source>
        <strain evidence="4 5">SE3</strain>
    </source>
</reference>
<feature type="transmembrane region" description="Helical" evidence="2">
    <location>
        <begin position="148"/>
        <end position="166"/>
    </location>
</feature>
<dbReference type="Proteomes" id="UP000471672">
    <property type="component" value="Unassembled WGS sequence"/>
</dbReference>
<feature type="domain" description="DUF4328" evidence="3">
    <location>
        <begin position="148"/>
        <end position="282"/>
    </location>
</feature>
<keyword evidence="2" id="KW-1133">Transmembrane helix</keyword>
<evidence type="ECO:0000256" key="1">
    <source>
        <dbReference type="SAM" id="MobiDB-lite"/>
    </source>
</evidence>
<keyword evidence="2" id="KW-0472">Membrane</keyword>
<dbReference type="RefSeq" id="WP_162290262.1">
    <property type="nucleotide sequence ID" value="NZ_JAAFAN010000058.1"/>
</dbReference>
<feature type="transmembrane region" description="Helical" evidence="2">
    <location>
        <begin position="186"/>
        <end position="203"/>
    </location>
</feature>